<feature type="transmembrane region" description="Helical" evidence="2">
    <location>
        <begin position="54"/>
        <end position="74"/>
    </location>
</feature>
<feature type="transmembrane region" description="Helical" evidence="2">
    <location>
        <begin position="86"/>
        <end position="116"/>
    </location>
</feature>
<proteinExistence type="predicted"/>
<keyword evidence="2" id="KW-0812">Transmembrane</keyword>
<evidence type="ECO:0000313" key="4">
    <source>
        <dbReference type="Proteomes" id="UP001056535"/>
    </source>
</evidence>
<keyword evidence="2" id="KW-0472">Membrane</keyword>
<keyword evidence="4" id="KW-1185">Reference proteome</keyword>
<feature type="compositionally biased region" description="Basic and acidic residues" evidence="1">
    <location>
        <begin position="133"/>
        <end position="156"/>
    </location>
</feature>
<dbReference type="EMBL" id="CP099490">
    <property type="protein sequence ID" value="USQ75431.1"/>
    <property type="molecule type" value="Genomic_DNA"/>
</dbReference>
<evidence type="ECO:0000256" key="2">
    <source>
        <dbReference type="SAM" id="Phobius"/>
    </source>
</evidence>
<organism evidence="3 4">
    <name type="scientific">Ornithinimicrobium cryptoxanthini</name>
    <dbReference type="NCBI Taxonomy" id="2934161"/>
    <lineage>
        <taxon>Bacteria</taxon>
        <taxon>Bacillati</taxon>
        <taxon>Actinomycetota</taxon>
        <taxon>Actinomycetes</taxon>
        <taxon>Micrococcales</taxon>
        <taxon>Ornithinimicrobiaceae</taxon>
        <taxon>Ornithinimicrobium</taxon>
    </lineage>
</organism>
<gene>
    <name evidence="3" type="ORF">NF557_12470</name>
</gene>
<accession>A0ABY4YF78</accession>
<evidence type="ECO:0000313" key="3">
    <source>
        <dbReference type="EMBL" id="USQ75431.1"/>
    </source>
</evidence>
<sequence length="156" mass="16750">MTWLRHIRFSGVPGKMTRRLASIVLAGLAMTVFFGGLVARQLELTQGGEADRANLLLAGACALAVLAIVAAGTLRRPWGLTLGWVVLGLTALSTVVLTAMGIVTVLFGALWGLALVQGPKMEEMTRAWIAEHGNVHPDERVPDPDPTERPEREDTT</sequence>
<dbReference type="InterPro" id="IPR025327">
    <property type="entry name" value="DUF4233"/>
</dbReference>
<feature type="transmembrane region" description="Helical" evidence="2">
    <location>
        <begin position="20"/>
        <end position="42"/>
    </location>
</feature>
<dbReference type="Pfam" id="PF14017">
    <property type="entry name" value="DUF4233"/>
    <property type="match status" value="1"/>
</dbReference>
<feature type="region of interest" description="Disordered" evidence="1">
    <location>
        <begin position="132"/>
        <end position="156"/>
    </location>
</feature>
<reference evidence="3" key="1">
    <citation type="submission" date="2022-06" db="EMBL/GenBank/DDBJ databases">
        <title>Ornithinimicrobium JY.X270.</title>
        <authorList>
            <person name="Huang Y."/>
        </authorList>
    </citation>
    <scope>NUCLEOTIDE SEQUENCE</scope>
    <source>
        <strain evidence="3">JY.X270</strain>
    </source>
</reference>
<dbReference type="Proteomes" id="UP001056535">
    <property type="component" value="Chromosome"/>
</dbReference>
<evidence type="ECO:0000256" key="1">
    <source>
        <dbReference type="SAM" id="MobiDB-lite"/>
    </source>
</evidence>
<keyword evidence="2" id="KW-1133">Transmembrane helix</keyword>
<name>A0ABY4YF78_9MICO</name>
<dbReference type="RefSeq" id="WP_252619820.1">
    <property type="nucleotide sequence ID" value="NZ_CP099490.1"/>
</dbReference>
<protein>
    <submittedName>
        <fullName evidence="3">DUF4233 domain-containing protein</fullName>
    </submittedName>
</protein>